<organism evidence="2">
    <name type="scientific">freshwater metagenome</name>
    <dbReference type="NCBI Taxonomy" id="449393"/>
    <lineage>
        <taxon>unclassified sequences</taxon>
        <taxon>metagenomes</taxon>
        <taxon>ecological metagenomes</taxon>
    </lineage>
</organism>
<dbReference type="FunFam" id="3.40.50.150:FF:000554">
    <property type="entry name" value="Cation-transporting ATPase"/>
    <property type="match status" value="1"/>
</dbReference>
<dbReference type="Pfam" id="PF02353">
    <property type="entry name" value="CMAS"/>
    <property type="match status" value="1"/>
</dbReference>
<dbReference type="CDD" id="cd02440">
    <property type="entry name" value="AdoMet_MTases"/>
    <property type="match status" value="1"/>
</dbReference>
<protein>
    <submittedName>
        <fullName evidence="2">Unannotated protein</fullName>
    </submittedName>
</protein>
<dbReference type="Gene3D" id="3.40.50.150">
    <property type="entry name" value="Vaccinia Virus protein VP39"/>
    <property type="match status" value="1"/>
</dbReference>
<name>A0A6J7G1U1_9ZZZZ</name>
<dbReference type="PANTHER" id="PTHR43832">
    <property type="match status" value="1"/>
</dbReference>
<evidence type="ECO:0000256" key="1">
    <source>
        <dbReference type="SAM" id="MobiDB-lite"/>
    </source>
</evidence>
<proteinExistence type="predicted"/>
<dbReference type="AlphaFoldDB" id="A0A6J7G1U1"/>
<dbReference type="SUPFAM" id="SSF53335">
    <property type="entry name" value="S-adenosyl-L-methionine-dependent methyltransferases"/>
    <property type="match status" value="1"/>
</dbReference>
<accession>A0A6J7G1U1</accession>
<reference evidence="2" key="1">
    <citation type="submission" date="2020-05" db="EMBL/GenBank/DDBJ databases">
        <authorList>
            <person name="Chiriac C."/>
            <person name="Salcher M."/>
            <person name="Ghai R."/>
            <person name="Kavagutti S V."/>
        </authorList>
    </citation>
    <scope>NUCLEOTIDE SEQUENCE</scope>
</reference>
<dbReference type="InterPro" id="IPR029063">
    <property type="entry name" value="SAM-dependent_MTases_sf"/>
</dbReference>
<evidence type="ECO:0000313" key="2">
    <source>
        <dbReference type="EMBL" id="CAB4901256.1"/>
    </source>
</evidence>
<gene>
    <name evidence="2" type="ORF">UFOPK3564_00588</name>
</gene>
<dbReference type="EMBL" id="CAFBMK010000020">
    <property type="protein sequence ID" value="CAB4901256.1"/>
    <property type="molecule type" value="Genomic_DNA"/>
</dbReference>
<feature type="region of interest" description="Disordered" evidence="1">
    <location>
        <begin position="355"/>
        <end position="375"/>
    </location>
</feature>
<dbReference type="PANTHER" id="PTHR43832:SF1">
    <property type="entry name" value="S-ADENOSYL-L-METHIONINE-DEPENDENT METHYLTRANSFERASES SUPERFAMILY PROTEIN"/>
    <property type="match status" value="1"/>
</dbReference>
<sequence length="375" mass="42313">MTRTTARRYAALDLLLEKGLLPDPLLRIGTRFGTAKRLRREERDGVAAQDRRLAEIVARMSTGNVAELPEKANEQHYELPAAFLGLFLGSRRKYSGCLWTDGVTTLDQAEEAMLDLTVTRAGVQDGMDVLDLGCGWGSVSLYVAQRFPNCTVTSVSNSHAQREYIEAKARELGVADRVHVQTTDVNVLELPQDAFDRVISVEMFEHLRNWKELLHRISGWLRPEGRLFVHVFSHRRLAYRFTDTWASERFFTEGTMPSHDLLERFQDDMALVDRWAVSGTHYARTLQAWLQRLDAARDEALALLEPDHGRRGARRLFGTWRLFLLSTDEVWGHQGGNEWIVSHYLLAPRPSPTGWSAADDAARAAETAAGAPGTD</sequence>